<feature type="repeat" description="RCC1" evidence="1">
    <location>
        <begin position="151"/>
        <end position="200"/>
    </location>
</feature>
<dbReference type="GO" id="GO:0005085">
    <property type="term" value="F:guanyl-nucleotide exchange factor activity"/>
    <property type="evidence" value="ECO:0007669"/>
    <property type="project" value="TreeGrafter"/>
</dbReference>
<organism evidence="2 3">
    <name type="scientific">Eremothecium sinecaudum</name>
    <dbReference type="NCBI Taxonomy" id="45286"/>
    <lineage>
        <taxon>Eukaryota</taxon>
        <taxon>Fungi</taxon>
        <taxon>Dikarya</taxon>
        <taxon>Ascomycota</taxon>
        <taxon>Saccharomycotina</taxon>
        <taxon>Saccharomycetes</taxon>
        <taxon>Saccharomycetales</taxon>
        <taxon>Saccharomycetaceae</taxon>
        <taxon>Eremothecium</taxon>
    </lineage>
</organism>
<sequence length="341" mass="37699">MYKIYALGSNGSGQLGIGHFKDVMVPHLTFESVIKPIKVACGGNHSLVLMEDGQLWATGDGRQGQFAMDDAKSLFNWIQIPGTFEDVACGWDYSVVIDTFGNVLTSGAGLNGELGLGSIKCAYQWRRVTTCLNSSRAIYSSFQNVVLRDGNKLFGWGPNRKGQLIEPKSKGFDSPRLIYEGKDITQVTMGKDFVAIIDSGKLVISGTMRDRINDIIRDISSEEIIKIAAMWSSLHIWTKREIFSYGNGNYGQMFIWERPSNMTHLNTGSEHGMMSLADGRVYCWGWGEHGNCGSSAKLLEETSPYNDKSNIISPLNCVLETDEKIIWLQGGCATSWICAKC</sequence>
<dbReference type="Gene3D" id="2.130.10.30">
    <property type="entry name" value="Regulator of chromosome condensation 1/beta-lactamase-inhibitor protein II"/>
    <property type="match status" value="2"/>
</dbReference>
<dbReference type="InterPro" id="IPR000408">
    <property type="entry name" value="Reg_chr_condens"/>
</dbReference>
<name>A0A109UWH0_9SACH</name>
<accession>A0A109UWH0</accession>
<dbReference type="PROSITE" id="PS00626">
    <property type="entry name" value="RCC1_2"/>
    <property type="match status" value="1"/>
</dbReference>
<dbReference type="GO" id="GO:0005737">
    <property type="term" value="C:cytoplasm"/>
    <property type="evidence" value="ECO:0007669"/>
    <property type="project" value="TreeGrafter"/>
</dbReference>
<keyword evidence="3" id="KW-1185">Reference proteome</keyword>
<evidence type="ECO:0000256" key="1">
    <source>
        <dbReference type="PROSITE-ProRule" id="PRU00235"/>
    </source>
</evidence>
<dbReference type="PANTHER" id="PTHR45982:SF1">
    <property type="entry name" value="REGULATOR OF CHROMOSOME CONDENSATION"/>
    <property type="match status" value="1"/>
</dbReference>
<dbReference type="Proteomes" id="UP000243052">
    <property type="component" value="Chromosome ii"/>
</dbReference>
<dbReference type="GeneID" id="28722030"/>
<protein>
    <submittedName>
        <fullName evidence="2">HBL051Wp</fullName>
    </submittedName>
</protein>
<dbReference type="InterPro" id="IPR051553">
    <property type="entry name" value="Ran_GTPase-activating"/>
</dbReference>
<reference evidence="2 3" key="1">
    <citation type="submission" date="2016-01" db="EMBL/GenBank/DDBJ databases">
        <title>Genome sequence of the yeast Holleya sinecauda.</title>
        <authorList>
            <person name="Dietrich F.S."/>
        </authorList>
    </citation>
    <scope>NUCLEOTIDE SEQUENCE [LARGE SCALE GENOMIC DNA]</scope>
    <source>
        <strain evidence="2 3">ATCC 58844</strain>
    </source>
</reference>
<feature type="repeat" description="RCC1" evidence="1">
    <location>
        <begin position="2"/>
        <end position="52"/>
    </location>
</feature>
<dbReference type="RefSeq" id="XP_017985847.1">
    <property type="nucleotide sequence ID" value="XM_018130057.1"/>
</dbReference>
<dbReference type="PANTHER" id="PTHR45982">
    <property type="entry name" value="REGULATOR OF CHROMOSOME CONDENSATION"/>
    <property type="match status" value="1"/>
</dbReference>
<dbReference type="EMBL" id="CP014242">
    <property type="protein sequence ID" value="AMD18851.1"/>
    <property type="molecule type" value="Genomic_DNA"/>
</dbReference>
<proteinExistence type="predicted"/>
<evidence type="ECO:0000313" key="2">
    <source>
        <dbReference type="EMBL" id="AMD18851.1"/>
    </source>
</evidence>
<dbReference type="SUPFAM" id="SSF50985">
    <property type="entry name" value="RCC1/BLIP-II"/>
    <property type="match status" value="1"/>
</dbReference>
<dbReference type="PROSITE" id="PS50012">
    <property type="entry name" value="RCC1_3"/>
    <property type="match status" value="2"/>
</dbReference>
<dbReference type="InterPro" id="IPR009091">
    <property type="entry name" value="RCC1/BLIP-II"/>
</dbReference>
<dbReference type="Pfam" id="PF13540">
    <property type="entry name" value="RCC1_2"/>
    <property type="match status" value="2"/>
</dbReference>
<dbReference type="OrthoDB" id="5370059at2759"/>
<dbReference type="PRINTS" id="PR00633">
    <property type="entry name" value="RCCNDNSATION"/>
</dbReference>
<evidence type="ECO:0000313" key="3">
    <source>
        <dbReference type="Proteomes" id="UP000243052"/>
    </source>
</evidence>
<dbReference type="AlphaFoldDB" id="A0A109UWH0"/>
<gene>
    <name evidence="2" type="ORF">AW171_hschr2373</name>
</gene>
<dbReference type="STRING" id="45286.A0A109UWH0"/>